<name>E3NHP4_CAERE</name>
<protein>
    <recommendedName>
        <fullName evidence="4">F-box associated domain-containing protein</fullName>
    </recommendedName>
</protein>
<sequence>MAFFWLNGRIRILRLSLSAIPLFSSESEILQKNAIEHLTNLRKLRYVEVHRQFHSEIGSDTAQNAEMWFLTDWMKSSERTSTENRGQDIAALLHEYLKRAIGSVEFQKSDTEDILENNYIMFNV</sequence>
<dbReference type="EMBL" id="DS268682">
    <property type="protein sequence ID" value="EFO98333.1"/>
    <property type="molecule type" value="Genomic_DNA"/>
</dbReference>
<dbReference type="InParanoid" id="E3NHP4"/>
<dbReference type="Proteomes" id="UP000008281">
    <property type="component" value="Unassembled WGS sequence"/>
</dbReference>
<accession>E3NHP4</accession>
<evidence type="ECO:0000313" key="2">
    <source>
        <dbReference type="EMBL" id="EFO98333.1"/>
    </source>
</evidence>
<organism evidence="3">
    <name type="scientific">Caenorhabditis remanei</name>
    <name type="common">Caenorhabditis vulgaris</name>
    <dbReference type="NCBI Taxonomy" id="31234"/>
    <lineage>
        <taxon>Eukaryota</taxon>
        <taxon>Metazoa</taxon>
        <taxon>Ecdysozoa</taxon>
        <taxon>Nematoda</taxon>
        <taxon>Chromadorea</taxon>
        <taxon>Rhabditida</taxon>
        <taxon>Rhabditina</taxon>
        <taxon>Rhabditomorpha</taxon>
        <taxon>Rhabditoidea</taxon>
        <taxon>Rhabditidae</taxon>
        <taxon>Peloderinae</taxon>
        <taxon>Caenorhabditis</taxon>
    </lineage>
</organism>
<evidence type="ECO:0000313" key="3">
    <source>
        <dbReference type="Proteomes" id="UP000008281"/>
    </source>
</evidence>
<feature type="signal peptide" evidence="1">
    <location>
        <begin position="1"/>
        <end position="18"/>
    </location>
</feature>
<proteinExistence type="predicted"/>
<reference evidence="2" key="1">
    <citation type="submission" date="2007-07" db="EMBL/GenBank/DDBJ databases">
        <title>PCAP assembly of the Caenorhabditis remanei genome.</title>
        <authorList>
            <consortium name="The Caenorhabditis remanei Sequencing Consortium"/>
            <person name="Wilson R.K."/>
        </authorList>
    </citation>
    <scope>NUCLEOTIDE SEQUENCE [LARGE SCALE GENOMIC DNA]</scope>
    <source>
        <strain evidence="2">PB4641</strain>
    </source>
</reference>
<evidence type="ECO:0008006" key="4">
    <source>
        <dbReference type="Google" id="ProtNLM"/>
    </source>
</evidence>
<gene>
    <name evidence="2" type="ORF">CRE_24823</name>
</gene>
<dbReference type="AlphaFoldDB" id="E3NHP4"/>
<keyword evidence="1" id="KW-0732">Signal</keyword>
<keyword evidence="3" id="KW-1185">Reference proteome</keyword>
<dbReference type="HOGENOM" id="CLU_2006019_0_0_1"/>
<feature type="chain" id="PRO_5003176638" description="F-box associated domain-containing protein" evidence="1">
    <location>
        <begin position="19"/>
        <end position="124"/>
    </location>
</feature>
<evidence type="ECO:0000256" key="1">
    <source>
        <dbReference type="SAM" id="SignalP"/>
    </source>
</evidence>